<name>A0ABX3A1T1_9GAMM</name>
<organism evidence="1 2">
    <name type="scientific">Piscirickettsia litoralis</name>
    <dbReference type="NCBI Taxonomy" id="1891921"/>
    <lineage>
        <taxon>Bacteria</taxon>
        <taxon>Pseudomonadati</taxon>
        <taxon>Pseudomonadota</taxon>
        <taxon>Gammaproteobacteria</taxon>
        <taxon>Thiotrichales</taxon>
        <taxon>Piscirickettsiaceae</taxon>
        <taxon>Piscirickettsia</taxon>
    </lineage>
</organism>
<evidence type="ECO:0000313" key="1">
    <source>
        <dbReference type="EMBL" id="ODN41360.1"/>
    </source>
</evidence>
<dbReference type="EMBL" id="MDTU01000003">
    <property type="protein sequence ID" value="ODN41360.1"/>
    <property type="molecule type" value="Genomic_DNA"/>
</dbReference>
<gene>
    <name evidence="1" type="ORF">BGC07_16445</name>
</gene>
<evidence type="ECO:0008006" key="3">
    <source>
        <dbReference type="Google" id="ProtNLM"/>
    </source>
</evidence>
<comment type="caution">
    <text evidence="1">The sequence shown here is derived from an EMBL/GenBank/DDBJ whole genome shotgun (WGS) entry which is preliminary data.</text>
</comment>
<reference evidence="1 2" key="1">
    <citation type="submission" date="2016-08" db="EMBL/GenBank/DDBJ databases">
        <title>Draft genome sequence of Candidatus Piscirickettsia litoralis, from seawater.</title>
        <authorList>
            <person name="Wan X."/>
            <person name="Lee A.J."/>
            <person name="Hou S."/>
            <person name="Donachie S.P."/>
        </authorList>
    </citation>
    <scope>NUCLEOTIDE SEQUENCE [LARGE SCALE GENOMIC DNA]</scope>
    <source>
        <strain evidence="1 2">Y2</strain>
    </source>
</reference>
<proteinExistence type="predicted"/>
<evidence type="ECO:0000313" key="2">
    <source>
        <dbReference type="Proteomes" id="UP000094329"/>
    </source>
</evidence>
<accession>A0ABX3A1T1</accession>
<keyword evidence="2" id="KW-1185">Reference proteome</keyword>
<protein>
    <recommendedName>
        <fullName evidence="3">TIGR04255 family protein</fullName>
    </recommendedName>
</protein>
<sequence>MAISSRGWLKNIMQFKLNLLDEKKEPAFMNREWISLESEERTTYLQCYSLRDAQLDIVQMQQIGDSNTILSTDDHLHPKANYYELQFELGTPCGYVVASLVFDHYDLNLSQKSLESFVRLFRVLNELRLLSSERLYLIEQQVLHFIAPLNLVAQEESPFDLKPVWPESILLTLKNQKASSLKTKQLYLVEVNINQYGPKFELIINQKYHCNYNLETQLTEFKTFIQQLYRCDLPSDLIQSMQGALDAFYEEVEV</sequence>
<dbReference type="Proteomes" id="UP000094329">
    <property type="component" value="Unassembled WGS sequence"/>
</dbReference>